<dbReference type="Gene3D" id="3.40.720.10">
    <property type="entry name" value="Alkaline Phosphatase, subunit A"/>
    <property type="match status" value="1"/>
</dbReference>
<proteinExistence type="predicted"/>
<dbReference type="AlphaFoldDB" id="A0A6B0GGX3"/>
<sequence length="319" mass="36444">MDYEAIGNSIRKNWNDANWWRSVVAQFAVEKCVVKPYFQYKGNDGFYVMDEDWDNLLILDACRYDMFEQQHQLPGTLESRVSRGSNTPEFLRENFEGETFEDTVYVTANPQINVRLPSGTFHDVVSVWQDHWDDELNTVHPEVMSEEVRKAAERYPDKRLVAHYVQPHYPFVGPTGQKIGAQAGMELSKRMADGDDAEQDNEHVWDKLKRGKVDTATVWEAYRENLDIALESLPDLIDDLEGTTVVTSDHGNLLGEHPEPCPVPMGLYGHPEGVYSEHLVKVPWLVIEGAERKEVVAEASTDDELVEGTEERLKDLGYL</sequence>
<gene>
    <name evidence="1" type="ORF">GQS65_01665</name>
</gene>
<reference evidence="1 2" key="1">
    <citation type="submission" date="2019-12" db="EMBL/GenBank/DDBJ databases">
        <title>Halocatena pleomorpha gen. nov. sp. nov., an extremely halophilic archaeon of family Halobacteriaceae isolated from saltpan soil.</title>
        <authorList>
            <person name="Pal Y."/>
            <person name="Verma A."/>
            <person name="Krishnamurthi S."/>
            <person name="Kumar P."/>
        </authorList>
    </citation>
    <scope>NUCLEOTIDE SEQUENCE [LARGE SCALE GENOMIC DNA]</scope>
    <source>
        <strain evidence="1 2">JCM 16495</strain>
    </source>
</reference>
<accession>A0A6B0GGX3</accession>
<organism evidence="1 2">
    <name type="scientific">Halomarina oriensis</name>
    <dbReference type="NCBI Taxonomy" id="671145"/>
    <lineage>
        <taxon>Archaea</taxon>
        <taxon>Methanobacteriati</taxon>
        <taxon>Methanobacteriota</taxon>
        <taxon>Stenosarchaea group</taxon>
        <taxon>Halobacteria</taxon>
        <taxon>Halobacteriales</taxon>
        <taxon>Natronomonadaceae</taxon>
        <taxon>Halomarina</taxon>
    </lineage>
</organism>
<dbReference type="Proteomes" id="UP000451471">
    <property type="component" value="Unassembled WGS sequence"/>
</dbReference>
<dbReference type="EMBL" id="WSZK01000005">
    <property type="protein sequence ID" value="MWG33207.1"/>
    <property type="molecule type" value="Genomic_DNA"/>
</dbReference>
<protein>
    <recommendedName>
        <fullName evidence="3">Sulfatase-like hydrolase/transferase</fullName>
    </recommendedName>
</protein>
<evidence type="ECO:0008006" key="3">
    <source>
        <dbReference type="Google" id="ProtNLM"/>
    </source>
</evidence>
<evidence type="ECO:0000313" key="2">
    <source>
        <dbReference type="Proteomes" id="UP000451471"/>
    </source>
</evidence>
<name>A0A6B0GGX3_9EURY</name>
<evidence type="ECO:0000313" key="1">
    <source>
        <dbReference type="EMBL" id="MWG33207.1"/>
    </source>
</evidence>
<keyword evidence="2" id="KW-1185">Reference proteome</keyword>
<dbReference type="OrthoDB" id="100846at2157"/>
<comment type="caution">
    <text evidence="1">The sequence shown here is derived from an EMBL/GenBank/DDBJ whole genome shotgun (WGS) entry which is preliminary data.</text>
</comment>
<dbReference type="InterPro" id="IPR017850">
    <property type="entry name" value="Alkaline_phosphatase_core_sf"/>
</dbReference>
<dbReference type="RefSeq" id="WP_158202938.1">
    <property type="nucleotide sequence ID" value="NZ_WSZK01000005.1"/>
</dbReference>
<dbReference type="SUPFAM" id="SSF53649">
    <property type="entry name" value="Alkaline phosphatase-like"/>
    <property type="match status" value="1"/>
</dbReference>